<name>A0A1F5ETA0_9BACT</name>
<proteinExistence type="predicted"/>
<dbReference type="AlphaFoldDB" id="A0A1F5ETA0"/>
<dbReference type="InterPro" id="IPR011006">
    <property type="entry name" value="CheY-like_superfamily"/>
</dbReference>
<dbReference type="Gene3D" id="3.40.50.2300">
    <property type="match status" value="1"/>
</dbReference>
<evidence type="ECO:0000259" key="2">
    <source>
        <dbReference type="PROSITE" id="PS50110"/>
    </source>
</evidence>
<feature type="domain" description="Response regulatory" evidence="2">
    <location>
        <begin position="17"/>
        <end position="130"/>
    </location>
</feature>
<sequence>MFYIKKSYRKKGGAMKIVLVVEDYIALHKLWRKMLSDKAFVIGAETLAQAEELFKRHKHEIDIMAIDGEVHGSVNNTVAFVKKIASQFPSSKMLAISGDTENNRLLVKAGCEHSVIKQEVVGKIRELLSK</sequence>
<protein>
    <recommendedName>
        <fullName evidence="2">Response regulatory domain-containing protein</fullName>
    </recommendedName>
</protein>
<dbReference type="Proteomes" id="UP000186545">
    <property type="component" value="Unassembled WGS sequence"/>
</dbReference>
<evidence type="ECO:0000313" key="4">
    <source>
        <dbReference type="Proteomes" id="UP000186545"/>
    </source>
</evidence>
<dbReference type="InterPro" id="IPR001789">
    <property type="entry name" value="Sig_transdc_resp-reg_receiver"/>
</dbReference>
<evidence type="ECO:0000256" key="1">
    <source>
        <dbReference type="PROSITE-ProRule" id="PRU00169"/>
    </source>
</evidence>
<feature type="modified residue" description="4-aspartylphosphate" evidence="1">
    <location>
        <position position="67"/>
    </location>
</feature>
<comment type="caution">
    <text evidence="3">The sequence shown here is derived from an EMBL/GenBank/DDBJ whole genome shotgun (WGS) entry which is preliminary data.</text>
</comment>
<accession>A0A1F5ETA0</accession>
<gene>
    <name evidence="3" type="ORF">A3I18_00615</name>
</gene>
<dbReference type="PROSITE" id="PS50110">
    <property type="entry name" value="RESPONSE_REGULATORY"/>
    <property type="match status" value="1"/>
</dbReference>
<keyword evidence="1" id="KW-0597">Phosphoprotein</keyword>
<organism evidence="3 4">
    <name type="scientific">Candidatus Campbellbacteria bacterium RIFCSPLOWO2_02_FULL_35_11</name>
    <dbReference type="NCBI Taxonomy" id="1797581"/>
    <lineage>
        <taxon>Bacteria</taxon>
        <taxon>Candidatus Campbelliibacteriota</taxon>
    </lineage>
</organism>
<dbReference type="SUPFAM" id="SSF52172">
    <property type="entry name" value="CheY-like"/>
    <property type="match status" value="1"/>
</dbReference>
<dbReference type="EMBL" id="MFAD01000010">
    <property type="protein sequence ID" value="OGD70633.1"/>
    <property type="molecule type" value="Genomic_DNA"/>
</dbReference>
<reference evidence="3 4" key="1">
    <citation type="journal article" date="2016" name="Nat. Commun.">
        <title>Thousands of microbial genomes shed light on interconnected biogeochemical processes in an aquifer system.</title>
        <authorList>
            <person name="Anantharaman K."/>
            <person name="Brown C.T."/>
            <person name="Hug L.A."/>
            <person name="Sharon I."/>
            <person name="Castelle C.J."/>
            <person name="Probst A.J."/>
            <person name="Thomas B.C."/>
            <person name="Singh A."/>
            <person name="Wilkins M.J."/>
            <person name="Karaoz U."/>
            <person name="Brodie E.L."/>
            <person name="Williams K.H."/>
            <person name="Hubbard S.S."/>
            <person name="Banfield J.F."/>
        </authorList>
    </citation>
    <scope>NUCLEOTIDE SEQUENCE [LARGE SCALE GENOMIC DNA]</scope>
</reference>
<dbReference type="GO" id="GO:0000160">
    <property type="term" value="P:phosphorelay signal transduction system"/>
    <property type="evidence" value="ECO:0007669"/>
    <property type="project" value="InterPro"/>
</dbReference>
<evidence type="ECO:0000313" key="3">
    <source>
        <dbReference type="EMBL" id="OGD70633.1"/>
    </source>
</evidence>